<protein>
    <submittedName>
        <fullName evidence="13">Monovalent cation:proton antiporter-2 (CPA2) family protein</fullName>
    </submittedName>
</protein>
<comment type="similarity">
    <text evidence="2">Belongs to the monovalent cation:proton antiporter 2 (CPA2) transporter (TC 2.A.37) family.</text>
</comment>
<feature type="transmembrane region" description="Helical" evidence="11">
    <location>
        <begin position="151"/>
        <end position="173"/>
    </location>
</feature>
<evidence type="ECO:0000256" key="4">
    <source>
        <dbReference type="ARBA" id="ARBA00022449"/>
    </source>
</evidence>
<evidence type="ECO:0000256" key="2">
    <source>
        <dbReference type="ARBA" id="ARBA00005551"/>
    </source>
</evidence>
<proteinExistence type="inferred from homology"/>
<evidence type="ECO:0000259" key="12">
    <source>
        <dbReference type="PROSITE" id="PS51201"/>
    </source>
</evidence>
<keyword evidence="4" id="KW-0050">Antiport</keyword>
<dbReference type="InterPro" id="IPR003148">
    <property type="entry name" value="RCK_N"/>
</dbReference>
<feature type="transmembrane region" description="Helical" evidence="11">
    <location>
        <begin position="369"/>
        <end position="390"/>
    </location>
</feature>
<dbReference type="SUPFAM" id="SSF51735">
    <property type="entry name" value="NAD(P)-binding Rossmann-fold domains"/>
    <property type="match status" value="1"/>
</dbReference>
<feature type="transmembrane region" description="Helical" evidence="11">
    <location>
        <begin position="85"/>
        <end position="105"/>
    </location>
</feature>
<feature type="transmembrane region" description="Helical" evidence="11">
    <location>
        <begin position="337"/>
        <end position="357"/>
    </location>
</feature>
<keyword evidence="14" id="KW-1185">Reference proteome</keyword>
<keyword evidence="6 11" id="KW-0812">Transmembrane</keyword>
<feature type="domain" description="RCK N-terminal" evidence="12">
    <location>
        <begin position="414"/>
        <end position="531"/>
    </location>
</feature>
<evidence type="ECO:0000256" key="6">
    <source>
        <dbReference type="ARBA" id="ARBA00022692"/>
    </source>
</evidence>
<dbReference type="Gene3D" id="1.20.1530.20">
    <property type="match status" value="1"/>
</dbReference>
<feature type="transmembrane region" description="Helical" evidence="11">
    <location>
        <begin position="54"/>
        <end position="73"/>
    </location>
</feature>
<dbReference type="Proteomes" id="UP000683442">
    <property type="component" value="Chromosome"/>
</dbReference>
<dbReference type="PANTHER" id="PTHR46157">
    <property type="entry name" value="K(+) EFFLUX ANTIPORTER 3, CHLOROPLASTIC"/>
    <property type="match status" value="1"/>
</dbReference>
<keyword evidence="10 11" id="KW-0472">Membrane</keyword>
<dbReference type="InterPro" id="IPR004771">
    <property type="entry name" value="K/H_exchanger"/>
</dbReference>
<feature type="transmembrane region" description="Helical" evidence="11">
    <location>
        <begin position="193"/>
        <end position="214"/>
    </location>
</feature>
<keyword evidence="5" id="KW-0633">Potassium transport</keyword>
<feature type="transmembrane region" description="Helical" evidence="11">
    <location>
        <begin position="6"/>
        <end position="23"/>
    </location>
</feature>
<dbReference type="RefSeq" id="WP_014577073.1">
    <property type="nucleotide sequence ID" value="NZ_CP076686.1"/>
</dbReference>
<sequence length="626" mass="67889">MTDYFVQAFIYLVAAVIAVPLARRLGLGSVLGYLVAGVVIGPVTGLVGQETVTLQHFAEFGVVMMLFLVGMELDPKSLWAMRVRLLGLGGLQVTLTAAAATGFAWSLGMAWQTAVAVGFLFSLSSTAIVLQTLTEKGLVKTEGGQSAFSVLLFQDIAVIPMLAVIPLLAVSGISATDAEHGHSSLSLVENLPGWAHGLAVVGAIVLVIVCGHYLSRPLFRYVVKSGMREVFTATSLMLIIGIAALMSLVDLSPALGAFLAGVVLANSEFRHELEANIEPFKGLLLGLFFITVGAGINFGVLAESWDIVLLLALAVIIGKALILVVLALAFRIRSSEGWLFTLGLAQAGEFGFVLLTYSTQNRVIPADTAQMLSLVVALSMFLTPLLFIVYERVVLPRYQKASNEEAEPDEIEEQAPVIVAGVGRFGQIVCRLLRANNIPSVALDHALEQIENLRRIQLTSYFGDATRIQLLETAGIAEARLLVVAIDDRDRAVNLVRHVKQLYPEVWVLARAFDRGHGYELREAGADDVVSETYYSALALGGDALTAMGVHPERARRMTQSFVASEKANEDQLFSAWRNIQEGIHFSPRYGELFMKLDESLGHAMREDARRIEDETPSWTPPRNDG</sequence>
<keyword evidence="9" id="KW-0406">Ion transport</keyword>
<evidence type="ECO:0000256" key="5">
    <source>
        <dbReference type="ARBA" id="ARBA00022538"/>
    </source>
</evidence>
<reference evidence="13 14" key="1">
    <citation type="submission" date="2021-06" db="EMBL/GenBank/DDBJ databases">
        <title>Microbial metabolic specificity influences pelagic lipid remineralization.</title>
        <authorList>
            <person name="Behrendt L."/>
            <person name="Hunter J.E."/>
            <person name="Alcolombri U."/>
            <person name="Smriga S."/>
            <person name="Mincer T."/>
            <person name="Lowenstein D.P."/>
            <person name="Peaudecerf F.J."/>
            <person name="Fernandez V.I."/>
            <person name="Fredricks H."/>
            <person name="Almblad H."/>
            <person name="Harrison J.J."/>
            <person name="Stocker R."/>
            <person name="Van Mooy B.A.S."/>
        </authorList>
    </citation>
    <scope>NUCLEOTIDE SEQUENCE [LARGE SCALE GENOMIC DNA]</scope>
    <source>
        <strain evidence="13 14">HP15-B</strain>
    </source>
</reference>
<evidence type="ECO:0000313" key="14">
    <source>
        <dbReference type="Proteomes" id="UP000683442"/>
    </source>
</evidence>
<feature type="transmembrane region" description="Helical" evidence="11">
    <location>
        <begin position="281"/>
        <end position="301"/>
    </location>
</feature>
<dbReference type="InterPro" id="IPR006153">
    <property type="entry name" value="Cation/H_exchanger_TM"/>
</dbReference>
<dbReference type="EMBL" id="CP076686">
    <property type="protein sequence ID" value="QWV11535.1"/>
    <property type="molecule type" value="Genomic_DNA"/>
</dbReference>
<dbReference type="InterPro" id="IPR038770">
    <property type="entry name" value="Na+/solute_symporter_sf"/>
</dbReference>
<dbReference type="NCBIfam" id="TIGR00932">
    <property type="entry name" value="2a37"/>
    <property type="match status" value="1"/>
</dbReference>
<dbReference type="Gene3D" id="3.40.50.720">
    <property type="entry name" value="NAD(P)-binding Rossmann-like Domain"/>
    <property type="match status" value="1"/>
</dbReference>
<evidence type="ECO:0000256" key="3">
    <source>
        <dbReference type="ARBA" id="ARBA00022448"/>
    </source>
</evidence>
<name>A0ABX8IEK5_9GAMM</name>
<organism evidence="13 14">
    <name type="scientific">Marinobacter adhaerens</name>
    <dbReference type="NCBI Taxonomy" id="1033846"/>
    <lineage>
        <taxon>Bacteria</taxon>
        <taxon>Pseudomonadati</taxon>
        <taxon>Pseudomonadota</taxon>
        <taxon>Gammaproteobacteria</taxon>
        <taxon>Pseudomonadales</taxon>
        <taxon>Marinobacteraceae</taxon>
        <taxon>Marinobacter</taxon>
    </lineage>
</organism>
<dbReference type="Pfam" id="PF02254">
    <property type="entry name" value="TrkA_N"/>
    <property type="match status" value="1"/>
</dbReference>
<feature type="transmembrane region" description="Helical" evidence="11">
    <location>
        <begin position="30"/>
        <end position="48"/>
    </location>
</feature>
<feature type="transmembrane region" description="Helical" evidence="11">
    <location>
        <begin position="251"/>
        <end position="269"/>
    </location>
</feature>
<evidence type="ECO:0000256" key="1">
    <source>
        <dbReference type="ARBA" id="ARBA00004141"/>
    </source>
</evidence>
<comment type="subcellular location">
    <subcellularLocation>
        <location evidence="1">Membrane</location>
        <topology evidence="1">Multi-pass membrane protein</topology>
    </subcellularLocation>
</comment>
<evidence type="ECO:0000256" key="9">
    <source>
        <dbReference type="ARBA" id="ARBA00023065"/>
    </source>
</evidence>
<evidence type="ECO:0000256" key="7">
    <source>
        <dbReference type="ARBA" id="ARBA00022958"/>
    </source>
</evidence>
<feature type="transmembrane region" description="Helical" evidence="11">
    <location>
        <begin position="307"/>
        <end position="330"/>
    </location>
</feature>
<keyword evidence="3" id="KW-0813">Transport</keyword>
<feature type="transmembrane region" description="Helical" evidence="11">
    <location>
        <begin position="111"/>
        <end position="130"/>
    </location>
</feature>
<evidence type="ECO:0000256" key="8">
    <source>
        <dbReference type="ARBA" id="ARBA00022989"/>
    </source>
</evidence>
<dbReference type="PROSITE" id="PS51201">
    <property type="entry name" value="RCK_N"/>
    <property type="match status" value="1"/>
</dbReference>
<dbReference type="InterPro" id="IPR036291">
    <property type="entry name" value="NAD(P)-bd_dom_sf"/>
</dbReference>
<gene>
    <name evidence="13" type="ORF">KQ249_12595</name>
</gene>
<dbReference type="GeneID" id="78560288"/>
<keyword evidence="7" id="KW-0630">Potassium</keyword>
<evidence type="ECO:0000256" key="10">
    <source>
        <dbReference type="ARBA" id="ARBA00023136"/>
    </source>
</evidence>
<evidence type="ECO:0000256" key="11">
    <source>
        <dbReference type="SAM" id="Phobius"/>
    </source>
</evidence>
<dbReference type="Pfam" id="PF00999">
    <property type="entry name" value="Na_H_Exchanger"/>
    <property type="match status" value="1"/>
</dbReference>
<accession>A0ABX8IEK5</accession>
<evidence type="ECO:0000313" key="13">
    <source>
        <dbReference type="EMBL" id="QWV11535.1"/>
    </source>
</evidence>
<keyword evidence="8 11" id="KW-1133">Transmembrane helix</keyword>
<dbReference type="PANTHER" id="PTHR46157:SF4">
    <property type="entry name" value="K(+) EFFLUX ANTIPORTER 3, CHLOROPLASTIC"/>
    <property type="match status" value="1"/>
</dbReference>